<keyword evidence="16" id="KW-1185">Reference proteome</keyword>
<evidence type="ECO:0000313" key="15">
    <source>
        <dbReference type="EMBL" id="VVD80146.1"/>
    </source>
</evidence>
<name>A0A5E4SW46_9BURK</name>
<dbReference type="InterPro" id="IPR052168">
    <property type="entry name" value="Cytochrome_b561_oxidase"/>
</dbReference>
<keyword evidence="8" id="KW-0249">Electron transport</keyword>
<dbReference type="PANTHER" id="PTHR30529:SF3">
    <property type="entry name" value="CYTOCHROME B561 HOMOLOG 1"/>
    <property type="match status" value="1"/>
</dbReference>
<keyword evidence="9 13" id="KW-1133">Transmembrane helix</keyword>
<comment type="similarity">
    <text evidence="12">Belongs to the cytochrome b561 family.</text>
</comment>
<evidence type="ECO:0000256" key="4">
    <source>
        <dbReference type="ARBA" id="ARBA00022475"/>
    </source>
</evidence>
<evidence type="ECO:0000256" key="12">
    <source>
        <dbReference type="ARBA" id="ARBA00037975"/>
    </source>
</evidence>
<reference evidence="15 16" key="1">
    <citation type="submission" date="2019-08" db="EMBL/GenBank/DDBJ databases">
        <authorList>
            <person name="Peeters C."/>
        </authorList>
    </citation>
    <scope>NUCLEOTIDE SEQUENCE [LARGE SCALE GENOMIC DNA]</scope>
    <source>
        <strain evidence="15 16">LMG 31115</strain>
    </source>
</reference>
<keyword evidence="7" id="KW-0479">Metal-binding</keyword>
<evidence type="ECO:0000313" key="16">
    <source>
        <dbReference type="Proteomes" id="UP000333828"/>
    </source>
</evidence>
<sequence>MDKAIKSDPSRRSIAALAPFDRYTPPAIFFHWAIALLIVVAYAAVIAKGYLPRGSAPRALSMVIHEWAGVTALVLAVPRLVWRVVKGAPPALPDQGWLVRAGSAVVHLALYLFIFAQPILGYLTLNAGGHVLTIPGLDIALPQFIDKDVETRRSIKEIHETIGTAFYWVIGLHALAALWHHYFRRDNTLRRML</sequence>
<keyword evidence="5" id="KW-0349">Heme</keyword>
<dbReference type="GO" id="GO:0022904">
    <property type="term" value="P:respiratory electron transport chain"/>
    <property type="evidence" value="ECO:0007669"/>
    <property type="project" value="InterPro"/>
</dbReference>
<evidence type="ECO:0000256" key="13">
    <source>
        <dbReference type="SAM" id="Phobius"/>
    </source>
</evidence>
<evidence type="ECO:0000256" key="11">
    <source>
        <dbReference type="ARBA" id="ARBA00023136"/>
    </source>
</evidence>
<dbReference type="RefSeq" id="WP_150683158.1">
    <property type="nucleotide sequence ID" value="NZ_CABPSI010000001.1"/>
</dbReference>
<evidence type="ECO:0000256" key="9">
    <source>
        <dbReference type="ARBA" id="ARBA00022989"/>
    </source>
</evidence>
<evidence type="ECO:0000259" key="14">
    <source>
        <dbReference type="Pfam" id="PF01292"/>
    </source>
</evidence>
<evidence type="ECO:0000256" key="5">
    <source>
        <dbReference type="ARBA" id="ARBA00022617"/>
    </source>
</evidence>
<proteinExistence type="inferred from homology"/>
<dbReference type="Proteomes" id="UP000333828">
    <property type="component" value="Unassembled WGS sequence"/>
</dbReference>
<evidence type="ECO:0000256" key="1">
    <source>
        <dbReference type="ARBA" id="ARBA00001970"/>
    </source>
</evidence>
<evidence type="ECO:0000256" key="7">
    <source>
        <dbReference type="ARBA" id="ARBA00022723"/>
    </source>
</evidence>
<protein>
    <submittedName>
        <fullName evidence="15">Cytochrome b561</fullName>
    </submittedName>
</protein>
<dbReference type="EMBL" id="CABPSI010000001">
    <property type="protein sequence ID" value="VVD80146.1"/>
    <property type="molecule type" value="Genomic_DNA"/>
</dbReference>
<evidence type="ECO:0000256" key="10">
    <source>
        <dbReference type="ARBA" id="ARBA00023004"/>
    </source>
</evidence>
<evidence type="ECO:0000256" key="8">
    <source>
        <dbReference type="ARBA" id="ARBA00022982"/>
    </source>
</evidence>
<dbReference type="Pfam" id="PF01292">
    <property type="entry name" value="Ni_hydr_CYTB"/>
    <property type="match status" value="1"/>
</dbReference>
<evidence type="ECO:0000256" key="3">
    <source>
        <dbReference type="ARBA" id="ARBA00022448"/>
    </source>
</evidence>
<feature type="transmembrane region" description="Helical" evidence="13">
    <location>
        <begin position="123"/>
        <end position="145"/>
    </location>
</feature>
<keyword evidence="11 13" id="KW-0472">Membrane</keyword>
<feature type="transmembrane region" description="Helical" evidence="13">
    <location>
        <begin position="97"/>
        <end position="116"/>
    </location>
</feature>
<dbReference type="GO" id="GO:0046872">
    <property type="term" value="F:metal ion binding"/>
    <property type="evidence" value="ECO:0007669"/>
    <property type="project" value="UniProtKB-KW"/>
</dbReference>
<keyword evidence="6 13" id="KW-0812">Transmembrane</keyword>
<dbReference type="AlphaFoldDB" id="A0A5E4SW46"/>
<feature type="domain" description="Cytochrome b561 bacterial/Ni-hydrogenase" evidence="14">
    <location>
        <begin position="22"/>
        <end position="193"/>
    </location>
</feature>
<dbReference type="GO" id="GO:0005886">
    <property type="term" value="C:plasma membrane"/>
    <property type="evidence" value="ECO:0007669"/>
    <property type="project" value="UniProtKB-SubCell"/>
</dbReference>
<dbReference type="InterPro" id="IPR016174">
    <property type="entry name" value="Di-haem_cyt_TM"/>
</dbReference>
<dbReference type="GO" id="GO:0020037">
    <property type="term" value="F:heme binding"/>
    <property type="evidence" value="ECO:0007669"/>
    <property type="project" value="TreeGrafter"/>
</dbReference>
<feature type="transmembrane region" description="Helical" evidence="13">
    <location>
        <begin position="165"/>
        <end position="183"/>
    </location>
</feature>
<dbReference type="InterPro" id="IPR011577">
    <property type="entry name" value="Cyt_b561_bac/Ni-Hgenase"/>
</dbReference>
<feature type="transmembrane region" description="Helical" evidence="13">
    <location>
        <begin position="59"/>
        <end position="77"/>
    </location>
</feature>
<gene>
    <name evidence="15" type="primary">yodB</name>
    <name evidence="15" type="ORF">PIN31115_01070</name>
</gene>
<feature type="transmembrane region" description="Helical" evidence="13">
    <location>
        <begin position="29"/>
        <end position="47"/>
    </location>
</feature>
<dbReference type="Gene3D" id="1.20.950.20">
    <property type="entry name" value="Transmembrane di-heme cytochromes, Chain C"/>
    <property type="match status" value="1"/>
</dbReference>
<keyword evidence="3" id="KW-0813">Transport</keyword>
<dbReference type="SUPFAM" id="SSF81342">
    <property type="entry name" value="Transmembrane di-heme cytochromes"/>
    <property type="match status" value="1"/>
</dbReference>
<organism evidence="15 16">
    <name type="scientific">Pandoraea iniqua</name>
    <dbReference type="NCBI Taxonomy" id="2508288"/>
    <lineage>
        <taxon>Bacteria</taxon>
        <taxon>Pseudomonadati</taxon>
        <taxon>Pseudomonadota</taxon>
        <taxon>Betaproteobacteria</taxon>
        <taxon>Burkholderiales</taxon>
        <taxon>Burkholderiaceae</taxon>
        <taxon>Pandoraea</taxon>
    </lineage>
</organism>
<comment type="cofactor">
    <cofactor evidence="1">
        <name>heme b</name>
        <dbReference type="ChEBI" id="CHEBI:60344"/>
    </cofactor>
</comment>
<comment type="subcellular location">
    <subcellularLocation>
        <location evidence="2">Cell membrane</location>
        <topology evidence="2">Multi-pass membrane protein</topology>
    </subcellularLocation>
</comment>
<keyword evidence="10" id="KW-0408">Iron</keyword>
<accession>A0A5E4SW46</accession>
<evidence type="ECO:0000256" key="2">
    <source>
        <dbReference type="ARBA" id="ARBA00004651"/>
    </source>
</evidence>
<keyword evidence="4" id="KW-1003">Cell membrane</keyword>
<dbReference type="GO" id="GO:0009055">
    <property type="term" value="F:electron transfer activity"/>
    <property type="evidence" value="ECO:0007669"/>
    <property type="project" value="InterPro"/>
</dbReference>
<dbReference type="PANTHER" id="PTHR30529">
    <property type="entry name" value="CYTOCHROME B561"/>
    <property type="match status" value="1"/>
</dbReference>
<evidence type="ECO:0000256" key="6">
    <source>
        <dbReference type="ARBA" id="ARBA00022692"/>
    </source>
</evidence>